<dbReference type="RefSeq" id="WP_344123748.1">
    <property type="nucleotide sequence ID" value="NZ_BAAABW010000039.1"/>
</dbReference>
<comment type="caution">
    <text evidence="3">The sequence shown here is derived from an EMBL/GenBank/DDBJ whole genome shotgun (WGS) entry which is preliminary data.</text>
</comment>
<keyword evidence="2" id="KW-0812">Transmembrane</keyword>
<evidence type="ECO:0000256" key="1">
    <source>
        <dbReference type="SAM" id="MobiDB-lite"/>
    </source>
</evidence>
<evidence type="ECO:0000256" key="2">
    <source>
        <dbReference type="SAM" id="Phobius"/>
    </source>
</evidence>
<feature type="compositionally biased region" description="Basic and acidic residues" evidence="1">
    <location>
        <begin position="60"/>
        <end position="72"/>
    </location>
</feature>
<gene>
    <name evidence="3" type="ORF">GCM10010319_65820</name>
</gene>
<organism evidence="3 4">
    <name type="scientific">Streptomyces blastmyceticus</name>
    <dbReference type="NCBI Taxonomy" id="68180"/>
    <lineage>
        <taxon>Bacteria</taxon>
        <taxon>Bacillati</taxon>
        <taxon>Actinomycetota</taxon>
        <taxon>Actinomycetes</taxon>
        <taxon>Kitasatosporales</taxon>
        <taxon>Streptomycetaceae</taxon>
        <taxon>Streptomyces</taxon>
    </lineage>
</organism>
<feature type="compositionally biased region" description="Basic and acidic residues" evidence="1">
    <location>
        <begin position="10"/>
        <end position="41"/>
    </location>
</feature>
<feature type="compositionally biased region" description="Basic residues" evidence="1">
    <location>
        <begin position="49"/>
        <end position="59"/>
    </location>
</feature>
<evidence type="ECO:0000313" key="4">
    <source>
        <dbReference type="Proteomes" id="UP001500063"/>
    </source>
</evidence>
<accession>A0ABP3HRJ4</accession>
<feature type="region of interest" description="Disordered" evidence="1">
    <location>
        <begin position="10"/>
        <end position="86"/>
    </location>
</feature>
<reference evidence="4" key="1">
    <citation type="journal article" date="2019" name="Int. J. Syst. Evol. Microbiol.">
        <title>The Global Catalogue of Microorganisms (GCM) 10K type strain sequencing project: providing services to taxonomists for standard genome sequencing and annotation.</title>
        <authorList>
            <consortium name="The Broad Institute Genomics Platform"/>
            <consortium name="The Broad Institute Genome Sequencing Center for Infectious Disease"/>
            <person name="Wu L."/>
            <person name="Ma J."/>
        </authorList>
    </citation>
    <scope>NUCLEOTIDE SEQUENCE [LARGE SCALE GENOMIC DNA]</scope>
    <source>
        <strain evidence="4">JCM 4565</strain>
    </source>
</reference>
<feature type="compositionally biased region" description="Gly residues" evidence="1">
    <location>
        <begin position="121"/>
        <end position="133"/>
    </location>
</feature>
<feature type="region of interest" description="Disordered" evidence="1">
    <location>
        <begin position="120"/>
        <end position="168"/>
    </location>
</feature>
<keyword evidence="2" id="KW-1133">Transmembrane helix</keyword>
<name>A0ABP3HRJ4_9ACTN</name>
<sequence length="403" mass="43549">MPDEVWERFARDHEGAIRDSAPKEPSARARMVAERLRREEESAAAAARRNGKRRLKGAKGRREQADPRRPEGWRTGPDWQETGRRATRRRQFLGGIGVLIALAMALIALNPDKALSWLPGRSGGGEAASGGGPTPLPPETGRPSGAPGEAPADTPSLSRPFAGSPAEQYADGANGIVVPEAAAAGAMSKERVATTLKLTKDFLVAANLEPATIRGERPAAALALLDPQQDDVSTMVTTALDKPDREHDPLKLFSRFDKNEVRMVGETVRTRGRMTFKGDADGSVIIHTDYTFVYPLTKRAQGSREVARTIVRRVLDISVLDPARFKATPDKLTLRSYNVDIANSACSTHDGFLHPEFPSSRPEATEPTGPAVDPYDRSRDLETGEGTSGKAGSSDRCGRVTRT</sequence>
<keyword evidence="2" id="KW-0472">Membrane</keyword>
<keyword evidence="4" id="KW-1185">Reference proteome</keyword>
<dbReference type="EMBL" id="BAAABW010000039">
    <property type="protein sequence ID" value="GAA0378120.1"/>
    <property type="molecule type" value="Genomic_DNA"/>
</dbReference>
<evidence type="ECO:0000313" key="3">
    <source>
        <dbReference type="EMBL" id="GAA0378120.1"/>
    </source>
</evidence>
<feature type="transmembrane region" description="Helical" evidence="2">
    <location>
        <begin position="92"/>
        <end position="109"/>
    </location>
</feature>
<dbReference type="Proteomes" id="UP001500063">
    <property type="component" value="Unassembled WGS sequence"/>
</dbReference>
<feature type="region of interest" description="Disordered" evidence="1">
    <location>
        <begin position="353"/>
        <end position="403"/>
    </location>
</feature>
<proteinExistence type="predicted"/>
<protein>
    <submittedName>
        <fullName evidence="3">Uncharacterized protein</fullName>
    </submittedName>
</protein>